<name>A0A1B0G6P7_GLOMM</name>
<evidence type="ECO:0000313" key="2">
    <source>
        <dbReference type="Proteomes" id="UP000092444"/>
    </source>
</evidence>
<evidence type="ECO:0000313" key="1">
    <source>
        <dbReference type="EnsemblMetazoa" id="GMOY008991-PA"/>
    </source>
</evidence>
<dbReference type="VEuPathDB" id="VectorBase:GMOY008991"/>
<proteinExistence type="predicted"/>
<dbReference type="AlphaFoldDB" id="A0A1B0G6P7"/>
<accession>A0A1B0G6P7</accession>
<dbReference type="Proteomes" id="UP000092444">
    <property type="component" value="Unassembled WGS sequence"/>
</dbReference>
<keyword evidence="2" id="KW-1185">Reference proteome</keyword>
<sequence>MRALKRISKITIEYCDSTAYAGYLTRETYYFYARANNSNQSGSRYILDVYSYNTTLCKNFIQQDETCAIEI</sequence>
<dbReference type="EnsemblMetazoa" id="GMOY008991-RA">
    <property type="protein sequence ID" value="GMOY008991-PA"/>
    <property type="gene ID" value="GMOY008991"/>
</dbReference>
<organism evidence="1 2">
    <name type="scientific">Glossina morsitans morsitans</name>
    <name type="common">Savannah tsetse fly</name>
    <dbReference type="NCBI Taxonomy" id="37546"/>
    <lineage>
        <taxon>Eukaryota</taxon>
        <taxon>Metazoa</taxon>
        <taxon>Ecdysozoa</taxon>
        <taxon>Arthropoda</taxon>
        <taxon>Hexapoda</taxon>
        <taxon>Insecta</taxon>
        <taxon>Pterygota</taxon>
        <taxon>Neoptera</taxon>
        <taxon>Endopterygota</taxon>
        <taxon>Diptera</taxon>
        <taxon>Brachycera</taxon>
        <taxon>Muscomorpha</taxon>
        <taxon>Hippoboscoidea</taxon>
        <taxon>Glossinidae</taxon>
        <taxon>Glossina</taxon>
    </lineage>
</organism>
<reference evidence="1" key="1">
    <citation type="submission" date="2020-05" db="UniProtKB">
        <authorList>
            <consortium name="EnsemblMetazoa"/>
        </authorList>
    </citation>
    <scope>IDENTIFICATION</scope>
    <source>
        <strain evidence="1">Yale</strain>
    </source>
</reference>
<protein>
    <submittedName>
        <fullName evidence="1">Uncharacterized protein</fullName>
    </submittedName>
</protein>
<dbReference type="EMBL" id="CCAG010015982">
    <property type="status" value="NOT_ANNOTATED_CDS"/>
    <property type="molecule type" value="Genomic_DNA"/>
</dbReference>